<dbReference type="EnsemblFungi" id="PTTG_03578-t43_1">
    <property type="protein sequence ID" value="PTTG_03578-t43_1-p1"/>
    <property type="gene ID" value="PTTG_03578"/>
</dbReference>
<gene>
    <name evidence="1" type="ORF">PTTG_03578</name>
</gene>
<evidence type="ECO:0000313" key="1">
    <source>
        <dbReference type="EMBL" id="OAV92017.1"/>
    </source>
</evidence>
<reference evidence="2 3" key="3">
    <citation type="journal article" date="2017" name="G3 (Bethesda)">
        <title>Comparative analysis highlights variable genome content of wheat rusts and divergence of the mating loci.</title>
        <authorList>
            <person name="Cuomo C.A."/>
            <person name="Bakkeren G."/>
            <person name="Khalil H.B."/>
            <person name="Panwar V."/>
            <person name="Joly D."/>
            <person name="Linning R."/>
            <person name="Sakthikumar S."/>
            <person name="Song X."/>
            <person name="Adiconis X."/>
            <person name="Fan L."/>
            <person name="Goldberg J.M."/>
            <person name="Levin J.Z."/>
            <person name="Young S."/>
            <person name="Zeng Q."/>
            <person name="Anikster Y."/>
            <person name="Bruce M."/>
            <person name="Wang M."/>
            <person name="Yin C."/>
            <person name="McCallum B."/>
            <person name="Szabo L.J."/>
            <person name="Hulbert S."/>
            <person name="Chen X."/>
            <person name="Fellers J.P."/>
        </authorList>
    </citation>
    <scope>NUCLEOTIDE SEQUENCE</scope>
    <source>
        <strain evidence="3">Isolate 1-1 / race 1 (BBBD)</strain>
        <strain evidence="2">isolate 1-1 / race 1 (BBBD)</strain>
    </source>
</reference>
<dbReference type="VEuPathDB" id="FungiDB:PTTG_03578"/>
<dbReference type="Proteomes" id="UP000005240">
    <property type="component" value="Unassembled WGS sequence"/>
</dbReference>
<reference evidence="1" key="1">
    <citation type="submission" date="2009-11" db="EMBL/GenBank/DDBJ databases">
        <authorList>
            <consortium name="The Broad Institute Genome Sequencing Platform"/>
            <person name="Ward D."/>
            <person name="Feldgarden M."/>
            <person name="Earl A."/>
            <person name="Young S.K."/>
            <person name="Zeng Q."/>
            <person name="Koehrsen M."/>
            <person name="Alvarado L."/>
            <person name="Berlin A."/>
            <person name="Bochicchio J."/>
            <person name="Borenstein D."/>
            <person name="Chapman S.B."/>
            <person name="Chen Z."/>
            <person name="Engels R."/>
            <person name="Freedman E."/>
            <person name="Gellesch M."/>
            <person name="Goldberg J."/>
            <person name="Griggs A."/>
            <person name="Gujja S."/>
            <person name="Heilman E."/>
            <person name="Heiman D."/>
            <person name="Hepburn T."/>
            <person name="Howarth C."/>
            <person name="Jen D."/>
            <person name="Larson L."/>
            <person name="Lewis B."/>
            <person name="Mehta T."/>
            <person name="Park D."/>
            <person name="Pearson M."/>
            <person name="Roberts A."/>
            <person name="Saif S."/>
            <person name="Shea T."/>
            <person name="Shenoy N."/>
            <person name="Sisk P."/>
            <person name="Stolte C."/>
            <person name="Sykes S."/>
            <person name="Thomson T."/>
            <person name="Walk T."/>
            <person name="White J."/>
            <person name="Yandava C."/>
            <person name="Izard J."/>
            <person name="Baranova O.V."/>
            <person name="Blanton J.M."/>
            <person name="Tanner A.C."/>
            <person name="Dewhirst F.E."/>
            <person name="Haas B."/>
            <person name="Nusbaum C."/>
            <person name="Birren B."/>
        </authorList>
    </citation>
    <scope>NUCLEOTIDE SEQUENCE [LARGE SCALE GENOMIC DNA]</scope>
    <source>
        <strain evidence="1">1-1 BBBD Race 1</strain>
    </source>
</reference>
<name>A0A0C4DFI3_PUCT1</name>
<evidence type="ECO:0000313" key="3">
    <source>
        <dbReference type="Proteomes" id="UP000005240"/>
    </source>
</evidence>
<accession>A0A0C4DFI3</accession>
<sequence>MVNSFGSCQNAIFEEIRKKMHIDNKTERQEGVIRLTSVVAGVARVVEVSQILTEVVLARIEAAVGEIQIAEGVGVQIEVAVDDVLRLLECINLLILKLVANAACRCILKVKLDGT</sequence>
<proteinExistence type="predicted"/>
<protein>
    <submittedName>
        <fullName evidence="1 2">Uncharacterized protein</fullName>
    </submittedName>
</protein>
<organism evidence="1">
    <name type="scientific">Puccinia triticina (isolate 1-1 / race 1 (BBBD))</name>
    <name type="common">Brown leaf rust fungus</name>
    <dbReference type="NCBI Taxonomy" id="630390"/>
    <lineage>
        <taxon>Eukaryota</taxon>
        <taxon>Fungi</taxon>
        <taxon>Dikarya</taxon>
        <taxon>Basidiomycota</taxon>
        <taxon>Pucciniomycotina</taxon>
        <taxon>Pucciniomycetes</taxon>
        <taxon>Pucciniales</taxon>
        <taxon>Pucciniaceae</taxon>
        <taxon>Puccinia</taxon>
    </lineage>
</organism>
<keyword evidence="3" id="KW-1185">Reference proteome</keyword>
<dbReference type="AlphaFoldDB" id="A0A0C4DFI3"/>
<dbReference type="EMBL" id="ADAS02000071">
    <property type="protein sequence ID" value="OAV92017.1"/>
    <property type="molecule type" value="Genomic_DNA"/>
</dbReference>
<reference evidence="1" key="2">
    <citation type="submission" date="2016-05" db="EMBL/GenBank/DDBJ databases">
        <title>Comparative analysis highlights variable genome content of wheat rusts and divergence of the mating loci.</title>
        <authorList>
            <person name="Cuomo C.A."/>
            <person name="Bakkeren G."/>
            <person name="Szabo L."/>
            <person name="Khalil H."/>
            <person name="Joly D."/>
            <person name="Goldberg J."/>
            <person name="Young S."/>
            <person name="Zeng Q."/>
            <person name="Fellers J."/>
        </authorList>
    </citation>
    <scope>NUCLEOTIDE SEQUENCE [LARGE SCALE GENOMIC DNA]</scope>
    <source>
        <strain evidence="1">1-1 BBBD Race 1</strain>
    </source>
</reference>
<evidence type="ECO:0000313" key="2">
    <source>
        <dbReference type="EnsemblFungi" id="PTTG_03578-t43_1-p1"/>
    </source>
</evidence>
<reference evidence="2" key="4">
    <citation type="submission" date="2025-05" db="UniProtKB">
        <authorList>
            <consortium name="EnsemblFungi"/>
        </authorList>
    </citation>
    <scope>IDENTIFICATION</scope>
    <source>
        <strain evidence="2">isolate 1-1 / race 1 (BBBD)</strain>
    </source>
</reference>